<protein>
    <submittedName>
        <fullName evidence="1">Uncharacterized protein</fullName>
    </submittedName>
</protein>
<dbReference type="RefSeq" id="WP_167184733.1">
    <property type="nucleotide sequence ID" value="NZ_JAASQL010000001.1"/>
</dbReference>
<sequence length="108" mass="12220">MNITSSEKHTLLTAKTSFDAFKQELSNVFGDFKDQNIVLDFSNIKVTEEDIQSLEKYAETQAENNLSFAIIAVNFDADAFEEELNVVPTLTEAEDIIDMDEMTRDLGF</sequence>
<reference evidence="1 2" key="1">
    <citation type="submission" date="2020-03" db="EMBL/GenBank/DDBJ databases">
        <title>Genomic Encyclopedia of Type Strains, Phase IV (KMG-IV): sequencing the most valuable type-strain genomes for metagenomic binning, comparative biology and taxonomic classification.</title>
        <authorList>
            <person name="Goeker M."/>
        </authorList>
    </citation>
    <scope>NUCLEOTIDE SEQUENCE [LARGE SCALE GENOMIC DNA]</scope>
    <source>
        <strain evidence="1 2">DSM 101599</strain>
    </source>
</reference>
<evidence type="ECO:0000313" key="2">
    <source>
        <dbReference type="Proteomes" id="UP000745859"/>
    </source>
</evidence>
<proteinExistence type="predicted"/>
<name>A0ABX0U715_9FLAO</name>
<organism evidence="1 2">
    <name type="scientific">Wenyingzhuangia heitensis</name>
    <dbReference type="NCBI Taxonomy" id="1487859"/>
    <lineage>
        <taxon>Bacteria</taxon>
        <taxon>Pseudomonadati</taxon>
        <taxon>Bacteroidota</taxon>
        <taxon>Flavobacteriia</taxon>
        <taxon>Flavobacteriales</taxon>
        <taxon>Flavobacteriaceae</taxon>
        <taxon>Wenyingzhuangia</taxon>
    </lineage>
</organism>
<gene>
    <name evidence="1" type="ORF">FHR24_000982</name>
</gene>
<comment type="caution">
    <text evidence="1">The sequence shown here is derived from an EMBL/GenBank/DDBJ whole genome shotgun (WGS) entry which is preliminary data.</text>
</comment>
<keyword evidence="2" id="KW-1185">Reference proteome</keyword>
<dbReference type="Proteomes" id="UP000745859">
    <property type="component" value="Unassembled WGS sequence"/>
</dbReference>
<evidence type="ECO:0000313" key="1">
    <source>
        <dbReference type="EMBL" id="NIJ44543.1"/>
    </source>
</evidence>
<accession>A0ABX0U715</accession>
<dbReference type="EMBL" id="JAASQL010000001">
    <property type="protein sequence ID" value="NIJ44543.1"/>
    <property type="molecule type" value="Genomic_DNA"/>
</dbReference>